<accession>A0A0U3PZV8</accession>
<evidence type="ECO:0000313" key="1">
    <source>
        <dbReference type="EMBL" id="ALV39902.1"/>
    </source>
</evidence>
<protein>
    <submittedName>
        <fullName evidence="1">Uncharacterized protein</fullName>
    </submittedName>
</protein>
<dbReference type="KEGG" id="psul:AU252_00940"/>
<dbReference type="SUPFAM" id="SSF52096">
    <property type="entry name" value="ClpP/crotonase"/>
    <property type="match status" value="1"/>
</dbReference>
<proteinExistence type="predicted"/>
<sequence>MAAITGHALGMGLDIALVVTIRFASETARVGPPVMLGIMPRAGITQRLARLMGQPKQKPALHRVRGLRRIDTEIPAKGVGGC</sequence>
<dbReference type="GO" id="GO:0003824">
    <property type="term" value="F:catalytic activity"/>
    <property type="evidence" value="ECO:0007669"/>
    <property type="project" value="UniProtKB-ARBA"/>
</dbReference>
<dbReference type="Pfam" id="PF00378">
    <property type="entry name" value="ECH_1"/>
    <property type="match status" value="1"/>
</dbReference>
<evidence type="ECO:0000313" key="2">
    <source>
        <dbReference type="Proteomes" id="UP000065151"/>
    </source>
</evidence>
<dbReference type="STRING" id="121292.AU252_00940"/>
<gene>
    <name evidence="1" type="ORF">AU252_00940</name>
</gene>
<dbReference type="Gene3D" id="3.90.226.10">
    <property type="entry name" value="2-enoyl-CoA Hydratase, Chain A, domain 1"/>
    <property type="match status" value="1"/>
</dbReference>
<organism evidence="1">
    <name type="scientific">Pseudarthrobacter sulfonivorans</name>
    <dbReference type="NCBI Taxonomy" id="121292"/>
    <lineage>
        <taxon>Bacteria</taxon>
        <taxon>Bacillati</taxon>
        <taxon>Actinomycetota</taxon>
        <taxon>Actinomycetes</taxon>
        <taxon>Micrococcales</taxon>
        <taxon>Micrococcaceae</taxon>
        <taxon>Pseudarthrobacter</taxon>
    </lineage>
</organism>
<dbReference type="EMBL" id="CP013747">
    <property type="protein sequence ID" value="ALV39902.1"/>
    <property type="molecule type" value="Genomic_DNA"/>
</dbReference>
<name>A0A0U3PZV8_9MICC</name>
<reference evidence="1 2" key="1">
    <citation type="submission" date="2015-12" db="EMBL/GenBank/DDBJ databases">
        <authorList>
            <person name="Shamseldin A."/>
            <person name="Moawad H."/>
            <person name="Abd El-Rahim W.M."/>
            <person name="Sadowsky M.J."/>
        </authorList>
    </citation>
    <scope>NUCLEOTIDE SEQUENCE [LARGE SCALE GENOMIC DNA]</scope>
    <source>
        <strain evidence="1 2">Ar51</strain>
    </source>
</reference>
<dbReference type="Proteomes" id="UP000065151">
    <property type="component" value="Chromosome"/>
</dbReference>
<dbReference type="AlphaFoldDB" id="A0A0U3PZV8"/>
<dbReference type="InterPro" id="IPR029045">
    <property type="entry name" value="ClpP/crotonase-like_dom_sf"/>
</dbReference>
<dbReference type="InterPro" id="IPR001753">
    <property type="entry name" value="Enoyl-CoA_hydra/iso"/>
</dbReference>